<evidence type="ECO:0000313" key="2">
    <source>
        <dbReference type="Proteomes" id="UP000180166"/>
    </source>
</evidence>
<proteinExistence type="predicted"/>
<organism evidence="1 2">
    <name type="scientific">Nocardia seriolae</name>
    <dbReference type="NCBI Taxonomy" id="37332"/>
    <lineage>
        <taxon>Bacteria</taxon>
        <taxon>Bacillati</taxon>
        <taxon>Actinomycetota</taxon>
        <taxon>Actinomycetes</taxon>
        <taxon>Mycobacteriales</taxon>
        <taxon>Nocardiaceae</taxon>
        <taxon>Nocardia</taxon>
    </lineage>
</organism>
<gene>
    <name evidence="1" type="ORF">NS506_03190</name>
</gene>
<dbReference type="Proteomes" id="UP000180166">
    <property type="component" value="Chromosome"/>
</dbReference>
<evidence type="ECO:0000313" key="1">
    <source>
        <dbReference type="EMBL" id="APA97243.1"/>
    </source>
</evidence>
<reference evidence="1 2" key="1">
    <citation type="submission" date="2016-10" db="EMBL/GenBank/DDBJ databases">
        <title>Genome sequence of Nocardia seriolae strain EM150506, isolated from Anguila japonica.</title>
        <authorList>
            <person name="Han H.-J."/>
        </authorList>
    </citation>
    <scope>NUCLEOTIDE SEQUENCE [LARGE SCALE GENOMIC DNA]</scope>
    <source>
        <strain evidence="1 2">EM150506</strain>
    </source>
</reference>
<dbReference type="AlphaFoldDB" id="A0ABC8ASU3"/>
<sequence length="1129" mass="124557">MDQTHLGQWVSDEEFRLSRELGNIALFFELNLDEDEIRRVQEVYGQVAGRLGPHQRARTMIQQYPALTLVSLLGHAGLSYEQGRFWDGFWSELGLPREQEFENALRAALGRLLRRFGMREFPELQGDYVRVMTMHAGIPVHCLGDLVDVIEHHLAVGREPTGAAVFEWLTEPGMAYRLNSLDVPVRNFLQLGGEAAVDIIDRILDFIEFTAEHTDVWNDLTVDSSTTGLPTLLLEGLIDRLRERPFGQGPAAVGAAARGHVPLLGFSEADRQITVGLPYPASEPEQPWKVSFDGDTRERYAERGWGVVDGAAHPLTPVPVIRPVREVVLRHAGSAAEHRIPLVDKSDPLLLFDLEGMLLHRRSALPRDEVFAVHPHDAVIVDAASGEPVASSENLGSPAGWRGWQARTVDLSGRDAIRLQRNGGDLCPTREVRAVGAPRLELAYPLEGVSTTSGLSVYPTRPIITLPPCPRPGSQIWRTRVRYSGRTDWLAQEEWESGTEHAGLDPFDGLPSGLLGLFDILVTGPLGSDLRCTVFLAEGMSVEHSETFRIPVPGGLSPSLSLIDCEFPLSSDHEGVSFEPTSREARVQVCSGDVVQTLVITPPHIEFRVDELGTPAQWRTSAQSITMAELEANSVVAARIPGHVRVDFALLDAEGTVVQIERPEVPSDNVFHVRSRTFVDTVRRIRVGELVARVDDPAGGSQNVVMARIRPTQLCGGVGIAERELVFEALAAGELGAFVWAVTAPWHQVWQLRIEDGRAWLPDELCVAGPLLVQVFVDDPWLGILPPRRPGVTAYRVEQPGWLDDENPSREKLSRFLGGQGVLPGSCDAVAEVWAALAALPPGRSDTRTELLRGGLVRVLARDPRGALEVLGGATIPAPEMVPLLIRTGLTEQRYASTRAYDHMHANPWVGCLVEIADLPYRARTEVAGEWDQMLGYLRIHGGEWLISLLRGKAGDPRIGVFDRNVERAHDWPPSQIDEMLEVLRTVPEALLDEATRMSAIMAAFRVRQEWMAEPALAVLTAGVSTVLRRINHAAPVLYDMIRARNEALDDVDVAAHPWMLLSLQSLTMAALARLSARGRFDIELMTRDLREAWSRLADLCPELVVTDLLIADALATYETHGDLIGEDR</sequence>
<dbReference type="EMBL" id="CP017839">
    <property type="protein sequence ID" value="APA97243.1"/>
    <property type="molecule type" value="Genomic_DNA"/>
</dbReference>
<name>A0ABC8ASU3_9NOCA</name>
<accession>A0ABC8ASU3</accession>
<dbReference type="KEGG" id="nsr:NS506_03190"/>
<protein>
    <submittedName>
        <fullName evidence="1">Uncharacterized protein</fullName>
    </submittedName>
</protein>